<gene>
    <name evidence="2" type="ORF">EM6_1819</name>
</gene>
<dbReference type="InterPro" id="IPR038726">
    <property type="entry name" value="PDDEXK_AddAB-type"/>
</dbReference>
<proteinExistence type="predicted"/>
<dbReference type="Proteomes" id="UP000278756">
    <property type="component" value="Chromosome 1"/>
</dbReference>
<evidence type="ECO:0000313" key="2">
    <source>
        <dbReference type="EMBL" id="BBF81222.1"/>
    </source>
</evidence>
<organism evidence="2 3">
    <name type="scientific">Asticcacaulis excentricus</name>
    <dbReference type="NCBI Taxonomy" id="78587"/>
    <lineage>
        <taxon>Bacteria</taxon>
        <taxon>Pseudomonadati</taxon>
        <taxon>Pseudomonadota</taxon>
        <taxon>Alphaproteobacteria</taxon>
        <taxon>Caulobacterales</taxon>
        <taxon>Caulobacteraceae</taxon>
        <taxon>Asticcacaulis</taxon>
    </lineage>
</organism>
<evidence type="ECO:0000259" key="1">
    <source>
        <dbReference type="Pfam" id="PF12705"/>
    </source>
</evidence>
<feature type="domain" description="PD-(D/E)XK endonuclease-like" evidence="1">
    <location>
        <begin position="724"/>
        <end position="956"/>
    </location>
</feature>
<dbReference type="OrthoDB" id="9780606at2"/>
<dbReference type="Pfam" id="PF12705">
    <property type="entry name" value="PDDEXK_1"/>
    <property type="match status" value="1"/>
</dbReference>
<reference evidence="3" key="1">
    <citation type="journal article" date="2017" name="Biotechnol. Biofuels">
        <title>Evaluation of environmental bacterial communities as a factor affecting the growth of duckweed Lemna minor.</title>
        <authorList>
            <person name="Ishizawa H."/>
            <person name="Kuroda M."/>
            <person name="Morikawa M."/>
            <person name="Ike M."/>
        </authorList>
    </citation>
    <scope>NUCLEOTIDE SEQUENCE [LARGE SCALE GENOMIC DNA]</scope>
    <source>
        <strain evidence="3">M6</strain>
    </source>
</reference>
<protein>
    <submittedName>
        <fullName evidence="2">ATP-dependent nuclease subunit B</fullName>
    </submittedName>
</protein>
<evidence type="ECO:0000313" key="3">
    <source>
        <dbReference type="Proteomes" id="UP000278756"/>
    </source>
</evidence>
<dbReference type="EMBL" id="AP018827">
    <property type="protein sequence ID" value="BBF81222.1"/>
    <property type="molecule type" value="Genomic_DNA"/>
</dbReference>
<name>A0A3G9G1L6_9CAUL</name>
<dbReference type="RefSeq" id="WP_126422142.1">
    <property type="nucleotide sequence ID" value="NZ_AP018827.1"/>
</dbReference>
<sequence length="1006" mass="111735">MKSRDLFVTPAPRWYSIPSGRPFLDDLARGLCEALGDDLPHALILTPTRRGARQMAHAFTDQCRAKALLLPQVRALGDLEEGEPPFDLEHLGLDLPPALSATRRRFELAKLIKAHYESDVPLNARTALELADSLAKFFDSLALEEVKAADRLDRLVHDPDLLHDGMGALAEHWQVSAQFLAIAVDLWPKRLAELDRMDPSQRLVTLIHRLGDQWEKTPPTHPVIIAGTTGTTPATARLMGLASRFEQGAVVLPGLDLSLAEDVWAQVGDSHPQGAMKALLDRHRVSREVVHTWPVSIEADRARHARRRVLNEALRPAEATKDWRTQIAALKAGSETAIKDGLSGLTHIEGRNDEEAAAVIALLMREALETPGKTAALITPDITLSRRVTARLSRWGVRPDSSAGDALIHSPVGRFLHSLLDLILEPFDAVKLLALLKHPLSRFADDRHTNSLEIIGLRGAKPRDADEVLSRLTQKEAFEAAGLWQDYVGTCAVWQKPKTDLSEYVRTLTVWAESVAAHDGQALWNGAAGAAASALLADLIAEGRDFVVEDDQVFVDILRRALRTATVRTGGHTHPRLTILGAIEARMFSADRLILAGLEEGVWPQAAEIDPFLSRPMRKALGLPSPERRTGLSAHDFVQGASQPEVWMVTRQRREGEPQVQSRWLWRLETLTTGAGEHLPTQPQWLDWARRMDGPLSVVPEALKPAARPQPAPPVEARPLQLPVTQVEMLERDPYAVYARYVLGLKPLDRPNEPFEALRRGTAIHAVAEKFAADDMPLGEAGVQVFCDLLEAQLRAENLSEAQLALQRPLFPLLARDYVAFEAERRADRPRLLIEESGKLTIDLPRGPFTLTAKADRVEIHDRGVDVIDFKTGQPPAPRAVIAGFYPQLTLTAAILKYGTFNGFEDIHRAKGLGELVYVRLGQDVVKPRVVYDKKNPLSADEMADSALSRLKTRLMQYENPRQGYLSWRAPQYRLERGGDYDQLARLYEWHVLGDREAEPATEEGE</sequence>
<dbReference type="AlphaFoldDB" id="A0A3G9G1L6"/>
<accession>A0A3G9G1L6</accession>
<reference evidence="3" key="2">
    <citation type="journal article" date="2017" name="Plant Physiol. Biochem.">
        <title>Differential oxidative and antioxidative response of duckweed Lemna minor toward plant growth promoting/inhibiting bacteria.</title>
        <authorList>
            <person name="Ishizawa H."/>
            <person name="Kuroda M."/>
            <person name="Morikawa M."/>
            <person name="Ike M."/>
        </authorList>
    </citation>
    <scope>NUCLEOTIDE SEQUENCE [LARGE SCALE GENOMIC DNA]</scope>
    <source>
        <strain evidence="3">M6</strain>
    </source>
</reference>
<dbReference type="InterPro" id="IPR027417">
    <property type="entry name" value="P-loop_NTPase"/>
</dbReference>
<dbReference type="SUPFAM" id="SSF52540">
    <property type="entry name" value="P-loop containing nucleoside triphosphate hydrolases"/>
    <property type="match status" value="1"/>
</dbReference>